<dbReference type="AlphaFoldDB" id="A7A5B9"/>
<reference evidence="1 2" key="2">
    <citation type="submission" date="2007-05" db="EMBL/GenBank/DDBJ databases">
        <title>Draft genome sequence of Bifidobacterium adolescentis (L2-32).</title>
        <authorList>
            <person name="Sudarsanam P."/>
            <person name="Ley R."/>
            <person name="Guruge J."/>
            <person name="Turnbaugh P.J."/>
            <person name="Mahowald M."/>
            <person name="Liep D."/>
            <person name="Gordon J."/>
        </authorList>
    </citation>
    <scope>NUCLEOTIDE SEQUENCE [LARGE SCALE GENOMIC DNA]</scope>
    <source>
        <strain evidence="1 2">L2-32</strain>
    </source>
</reference>
<accession>A7A5B9</accession>
<comment type="caution">
    <text evidence="1">The sequence shown here is derived from an EMBL/GenBank/DDBJ whole genome shotgun (WGS) entry which is preliminary data.</text>
</comment>
<evidence type="ECO:0000313" key="1">
    <source>
        <dbReference type="EMBL" id="EDN84102.1"/>
    </source>
</evidence>
<dbReference type="EMBL" id="AAXD02000018">
    <property type="protein sequence ID" value="EDN84102.1"/>
    <property type="molecule type" value="Genomic_DNA"/>
</dbReference>
<proteinExistence type="predicted"/>
<gene>
    <name evidence="1" type="ORF">BIFADO_01035</name>
</gene>
<sequence length="55" mass="6267">MMREWIEPPDVLPVCPKHGCALYPARPIPCPECEAESEDHYADIGDADIWILEDE</sequence>
<organism evidence="1 2">
    <name type="scientific">Bifidobacterium adolescentis L2-32</name>
    <dbReference type="NCBI Taxonomy" id="411481"/>
    <lineage>
        <taxon>Bacteria</taxon>
        <taxon>Bacillati</taxon>
        <taxon>Actinomycetota</taxon>
        <taxon>Actinomycetes</taxon>
        <taxon>Bifidobacteriales</taxon>
        <taxon>Bifidobacteriaceae</taxon>
        <taxon>Bifidobacterium</taxon>
    </lineage>
</organism>
<name>A7A5B9_BIFAD</name>
<reference evidence="1 2" key="1">
    <citation type="submission" date="2007-04" db="EMBL/GenBank/DDBJ databases">
        <authorList>
            <person name="Fulton L."/>
            <person name="Clifton S."/>
            <person name="Fulton B."/>
            <person name="Xu J."/>
            <person name="Minx P."/>
            <person name="Pepin K.H."/>
            <person name="Johnson M."/>
            <person name="Thiruvilangam P."/>
            <person name="Bhonagiri V."/>
            <person name="Nash W.E."/>
            <person name="Mardis E.R."/>
            <person name="Wilson R.K."/>
        </authorList>
    </citation>
    <scope>NUCLEOTIDE SEQUENCE [LARGE SCALE GENOMIC DNA]</scope>
    <source>
        <strain evidence="1 2">L2-32</strain>
    </source>
</reference>
<dbReference type="HOGENOM" id="CLU_212522_0_0_11"/>
<evidence type="ECO:0000313" key="2">
    <source>
        <dbReference type="Proteomes" id="UP000003773"/>
    </source>
</evidence>
<dbReference type="Proteomes" id="UP000003773">
    <property type="component" value="Unassembled WGS sequence"/>
</dbReference>
<protein>
    <submittedName>
        <fullName evidence="1">Uncharacterized protein</fullName>
    </submittedName>
</protein>